<feature type="compositionally biased region" description="Basic and acidic residues" evidence="4">
    <location>
        <begin position="319"/>
        <end position="330"/>
    </location>
</feature>
<dbReference type="OMA" id="MCDRFTA"/>
<dbReference type="OrthoDB" id="5627at2759"/>
<dbReference type="GeneID" id="19242572"/>
<evidence type="ECO:0000256" key="1">
    <source>
        <dbReference type="ARBA" id="ARBA00004123"/>
    </source>
</evidence>
<keyword evidence="3" id="KW-0539">Nucleus</keyword>
<reference evidence="6" key="1">
    <citation type="journal article" date="2014" name="BMC Genomics">
        <title>Genome characteristics reveal the impact of lichenization on lichen-forming fungus Endocarpon pusillum Hedwig (Verrucariales, Ascomycota).</title>
        <authorList>
            <person name="Wang Y.-Y."/>
            <person name="Liu B."/>
            <person name="Zhang X.-Y."/>
            <person name="Zhou Q.-M."/>
            <person name="Zhang T."/>
            <person name="Li H."/>
            <person name="Yu Y.-F."/>
            <person name="Zhang X.-L."/>
            <person name="Hao X.-Y."/>
            <person name="Wang M."/>
            <person name="Wang L."/>
            <person name="Wei J.-C."/>
        </authorList>
    </citation>
    <scope>NUCLEOTIDE SEQUENCE [LARGE SCALE GENOMIC DNA]</scope>
    <source>
        <strain evidence="6">Z07020 / HMAS-L-300199</strain>
    </source>
</reference>
<proteinExistence type="inferred from homology"/>
<feature type="compositionally biased region" description="Basic and acidic residues" evidence="4">
    <location>
        <begin position="172"/>
        <end position="183"/>
    </location>
</feature>
<comment type="subcellular location">
    <subcellularLocation>
        <location evidence="1">Nucleus</location>
    </subcellularLocation>
</comment>
<keyword evidence="6" id="KW-1185">Reference proteome</keyword>
<feature type="region of interest" description="Disordered" evidence="4">
    <location>
        <begin position="244"/>
        <end position="263"/>
    </location>
</feature>
<gene>
    <name evidence="5" type="ORF">EPUS_07692</name>
</gene>
<dbReference type="GO" id="GO:0005681">
    <property type="term" value="C:spliceosomal complex"/>
    <property type="evidence" value="ECO:0007669"/>
    <property type="project" value="TreeGrafter"/>
</dbReference>
<feature type="compositionally biased region" description="Basic and acidic residues" evidence="4">
    <location>
        <begin position="228"/>
        <end position="238"/>
    </location>
</feature>
<evidence type="ECO:0000256" key="3">
    <source>
        <dbReference type="ARBA" id="ARBA00023242"/>
    </source>
</evidence>
<evidence type="ECO:0000313" key="5">
    <source>
        <dbReference type="EMBL" id="ERF72483.1"/>
    </source>
</evidence>
<feature type="compositionally biased region" description="Basic and acidic residues" evidence="4">
    <location>
        <begin position="192"/>
        <end position="201"/>
    </location>
</feature>
<feature type="region of interest" description="Disordered" evidence="4">
    <location>
        <begin position="132"/>
        <end position="238"/>
    </location>
</feature>
<accession>U1GJY0</accession>
<feature type="region of interest" description="Disordered" evidence="4">
    <location>
        <begin position="1"/>
        <end position="100"/>
    </location>
</feature>
<dbReference type="AlphaFoldDB" id="U1GJY0"/>
<feature type="compositionally biased region" description="Basic residues" evidence="4">
    <location>
        <begin position="15"/>
        <end position="25"/>
    </location>
</feature>
<name>U1GJY0_ENDPU</name>
<sequence>MDAETDPAVTVAFRPAKRRKFTRNRRASESEESESQPVGTASPEPNPGAVSVHVSDVVRLRKNKSRKNGIECSNTRTRSSEPPPSSTDLATDGGDGEGLKAISDRFVTHSGQVVDVDKHMVAYIESEMARRRLGQALPEPSNTMSNTHDLDAEDAGPSDMPTSQRQPAALGKIHEIDLGRDASLRNQQRTELAMRRARGEEVPPEEPVVAKKPRLGRNGKPRRGPKRRNSDDVKRDQLVEQVLHESRLEIYDEPEPDLQEDNLNADDRIAEQFKRDFIDAMQARHRNRTAGQPKPPNVKPGEQVQRGPKLGGSRSARAAMREQQEKAAKK</sequence>
<feature type="compositionally biased region" description="Acidic residues" evidence="4">
    <location>
        <begin position="251"/>
        <end position="263"/>
    </location>
</feature>
<dbReference type="Pfam" id="PF07052">
    <property type="entry name" value="Hep_59"/>
    <property type="match status" value="1"/>
</dbReference>
<dbReference type="RefSeq" id="XP_007801859.1">
    <property type="nucleotide sequence ID" value="XM_007803668.1"/>
</dbReference>
<dbReference type="eggNOG" id="ENOG502S5M8">
    <property type="taxonomic scope" value="Eukaryota"/>
</dbReference>
<feature type="compositionally biased region" description="Basic residues" evidence="4">
    <location>
        <begin position="211"/>
        <end position="227"/>
    </location>
</feature>
<evidence type="ECO:0000256" key="4">
    <source>
        <dbReference type="SAM" id="MobiDB-lite"/>
    </source>
</evidence>
<dbReference type="HOGENOM" id="CLU_047429_0_0_1"/>
<protein>
    <submittedName>
        <fullName evidence="5">Uncharacterized protein</fullName>
    </submittedName>
</protein>
<evidence type="ECO:0000256" key="2">
    <source>
        <dbReference type="ARBA" id="ARBA00007643"/>
    </source>
</evidence>
<dbReference type="PANTHER" id="PTHR13486">
    <property type="entry name" value="TELOMERE LENGTH AND SILENCING PROTEIN 1 TLS1 FAMILY MEMBER"/>
    <property type="match status" value="1"/>
</dbReference>
<dbReference type="EMBL" id="KE721096">
    <property type="protein sequence ID" value="ERF72483.1"/>
    <property type="molecule type" value="Genomic_DNA"/>
</dbReference>
<dbReference type="Proteomes" id="UP000019373">
    <property type="component" value="Unassembled WGS sequence"/>
</dbReference>
<dbReference type="GO" id="GO:0000398">
    <property type="term" value="P:mRNA splicing, via spliceosome"/>
    <property type="evidence" value="ECO:0007669"/>
    <property type="project" value="TreeGrafter"/>
</dbReference>
<organism evidence="5 6">
    <name type="scientific">Endocarpon pusillum (strain Z07020 / HMAS-L-300199)</name>
    <name type="common">Lichen-forming fungus</name>
    <dbReference type="NCBI Taxonomy" id="1263415"/>
    <lineage>
        <taxon>Eukaryota</taxon>
        <taxon>Fungi</taxon>
        <taxon>Dikarya</taxon>
        <taxon>Ascomycota</taxon>
        <taxon>Pezizomycotina</taxon>
        <taxon>Eurotiomycetes</taxon>
        <taxon>Chaetothyriomycetidae</taxon>
        <taxon>Verrucariales</taxon>
        <taxon>Verrucariaceae</taxon>
        <taxon>Endocarpon</taxon>
    </lineage>
</organism>
<evidence type="ECO:0000313" key="6">
    <source>
        <dbReference type="Proteomes" id="UP000019373"/>
    </source>
</evidence>
<comment type="similarity">
    <text evidence="2">Belongs to the TLS1 family.</text>
</comment>
<dbReference type="InterPro" id="IPR010756">
    <property type="entry name" value="Tls1-like"/>
</dbReference>
<dbReference type="PANTHER" id="PTHR13486:SF2">
    <property type="entry name" value="SPLICING FACTOR C9ORF78"/>
    <property type="match status" value="1"/>
</dbReference>
<feature type="region of interest" description="Disordered" evidence="4">
    <location>
        <begin position="279"/>
        <end position="330"/>
    </location>
</feature>